<reference evidence="2" key="2">
    <citation type="journal article" date="2018" name="Environ. Microbiol.">
        <title>Bloom of a denitrifying methanotroph, 'Candidatus Methylomirabilis limnetica', in a deep stratified lake.</title>
        <authorList>
            <person name="Graf J.S."/>
            <person name="Mayr M.J."/>
            <person name="Marchant H.K."/>
            <person name="Tienken D."/>
            <person name="Hach P.F."/>
            <person name="Brand A."/>
            <person name="Schubert C.J."/>
            <person name="Kuypers M.M."/>
            <person name="Milucka J."/>
        </authorList>
    </citation>
    <scope>NUCLEOTIDE SEQUENCE [LARGE SCALE GENOMIC DNA]</scope>
    <source>
        <strain evidence="2">Zug</strain>
    </source>
</reference>
<reference evidence="1 2" key="1">
    <citation type="submission" date="2017-09" db="EMBL/GenBank/DDBJ databases">
        <title>Bloom of a denitrifying methanotroph, Candidatus Methylomirabilis limnetica, in a deep stratified lake.</title>
        <authorList>
            <person name="Graf J.S."/>
            <person name="Marchant H.K."/>
            <person name="Tienken D."/>
            <person name="Hach P.F."/>
            <person name="Brand A."/>
            <person name="Schubert C.J."/>
            <person name="Kuypers M.M."/>
            <person name="Milucka J."/>
        </authorList>
    </citation>
    <scope>NUCLEOTIDE SEQUENCE [LARGE SCALE GENOMIC DNA]</scope>
    <source>
        <strain evidence="1 2">Zug</strain>
    </source>
</reference>
<dbReference type="AlphaFoldDB" id="A0A2T4TY86"/>
<gene>
    <name evidence="1" type="ORF">CLG94_06505</name>
</gene>
<dbReference type="Proteomes" id="UP000241436">
    <property type="component" value="Unassembled WGS sequence"/>
</dbReference>
<dbReference type="OrthoDB" id="964236at2"/>
<dbReference type="InterPro" id="IPR025354">
    <property type="entry name" value="DUF4258"/>
</dbReference>
<evidence type="ECO:0000313" key="1">
    <source>
        <dbReference type="EMBL" id="PTL36049.1"/>
    </source>
</evidence>
<evidence type="ECO:0000313" key="2">
    <source>
        <dbReference type="Proteomes" id="UP000241436"/>
    </source>
</evidence>
<protein>
    <recommendedName>
        <fullName evidence="3">DUF4258 domain-containing protein</fullName>
    </recommendedName>
</protein>
<name>A0A2T4TY86_9BACT</name>
<organism evidence="1 2">
    <name type="scientific">Candidatus Methylomirabilis limnetica</name>
    <dbReference type="NCBI Taxonomy" id="2033718"/>
    <lineage>
        <taxon>Bacteria</taxon>
        <taxon>Candidatus Methylomirabilota</taxon>
        <taxon>Candidatus Methylomirabilia</taxon>
        <taxon>Candidatus Methylomirabilales</taxon>
        <taxon>Candidatus Methylomirabilaceae</taxon>
        <taxon>Candidatus Methylomirabilis</taxon>
    </lineage>
</organism>
<sequence length="105" mass="12147">MALLDDIRVKIAARHYEFSKHAVDQTIIRDISVAELEEAISNRSEVIEDYPEDKYWPSCLVLGFTGGGRPLHIQCSYPSRPLIKIVTVYEPDPDIWIDFRIRKTD</sequence>
<dbReference type="EMBL" id="NVQC01000019">
    <property type="protein sequence ID" value="PTL36049.1"/>
    <property type="molecule type" value="Genomic_DNA"/>
</dbReference>
<comment type="caution">
    <text evidence="1">The sequence shown here is derived from an EMBL/GenBank/DDBJ whole genome shotgun (WGS) entry which is preliminary data.</text>
</comment>
<keyword evidence="2" id="KW-1185">Reference proteome</keyword>
<dbReference type="RefSeq" id="WP_107562066.1">
    <property type="nucleotide sequence ID" value="NZ_NVQC01000019.1"/>
</dbReference>
<proteinExistence type="predicted"/>
<dbReference type="Pfam" id="PF14076">
    <property type="entry name" value="DUF4258"/>
    <property type="match status" value="1"/>
</dbReference>
<evidence type="ECO:0008006" key="3">
    <source>
        <dbReference type="Google" id="ProtNLM"/>
    </source>
</evidence>
<accession>A0A2T4TY86</accession>